<keyword evidence="2" id="KW-1133">Transmembrane helix</keyword>
<dbReference type="EMBL" id="JTHG01000146">
    <property type="protein sequence ID" value="KMO21695.1"/>
    <property type="molecule type" value="Genomic_DNA"/>
</dbReference>
<accession>A0ABR5H9Y3</accession>
<evidence type="ECO:0000313" key="4">
    <source>
        <dbReference type="Proteomes" id="UP000036471"/>
    </source>
</evidence>
<comment type="caution">
    <text evidence="3">The sequence shown here is derived from an EMBL/GenBank/DDBJ whole genome shotgun (WGS) entry which is preliminary data.</text>
</comment>
<proteinExistence type="predicted"/>
<protein>
    <submittedName>
        <fullName evidence="3">Uncharacterized protein</fullName>
    </submittedName>
</protein>
<keyword evidence="2" id="KW-0472">Membrane</keyword>
<feature type="region of interest" description="Disordered" evidence="1">
    <location>
        <begin position="59"/>
        <end position="78"/>
    </location>
</feature>
<organism evidence="3 4">
    <name type="scientific">Methylobacterium indicum</name>
    <dbReference type="NCBI Taxonomy" id="1775910"/>
    <lineage>
        <taxon>Bacteria</taxon>
        <taxon>Pseudomonadati</taxon>
        <taxon>Pseudomonadota</taxon>
        <taxon>Alphaproteobacteria</taxon>
        <taxon>Hyphomicrobiales</taxon>
        <taxon>Methylobacteriaceae</taxon>
        <taxon>Methylobacterium</taxon>
    </lineage>
</organism>
<evidence type="ECO:0000256" key="1">
    <source>
        <dbReference type="SAM" id="MobiDB-lite"/>
    </source>
</evidence>
<reference evidence="3 4" key="1">
    <citation type="submission" date="2014-11" db="EMBL/GenBank/DDBJ databases">
        <title>Comparative genomics of Methylobacterium species.</title>
        <authorList>
            <person name="Chaudhry V."/>
            <person name="Patil P.B."/>
        </authorList>
    </citation>
    <scope>NUCLEOTIDE SEQUENCE [LARGE SCALE GENOMIC DNA]</scope>
    <source>
        <strain evidence="3 4">SE3.6</strain>
    </source>
</reference>
<sequence length="78" mass="7982">MAGSGRPSLLRHTWAMAFLVVLVSLAVLRVLAPPGPEPAALAGKTIALRGLVEPETTGSIAGEAARTRLDPCTAGPRP</sequence>
<evidence type="ECO:0000256" key="2">
    <source>
        <dbReference type="SAM" id="Phobius"/>
    </source>
</evidence>
<keyword evidence="2" id="KW-0812">Transmembrane</keyword>
<evidence type="ECO:0000313" key="3">
    <source>
        <dbReference type="EMBL" id="KMO21695.1"/>
    </source>
</evidence>
<dbReference type="Proteomes" id="UP000036471">
    <property type="component" value="Unassembled WGS sequence"/>
</dbReference>
<feature type="transmembrane region" description="Helical" evidence="2">
    <location>
        <begin position="12"/>
        <end position="32"/>
    </location>
</feature>
<dbReference type="RefSeq" id="WP_048429136.1">
    <property type="nucleotide sequence ID" value="NZ_JTHF01000160.1"/>
</dbReference>
<keyword evidence="4" id="KW-1185">Reference proteome</keyword>
<name>A0ABR5H9Y3_9HYPH</name>
<gene>
    <name evidence="3" type="ORF">QR79_16630</name>
</gene>